<name>A0A162KLA5_9PROT</name>
<feature type="region of interest" description="Disordered" evidence="1">
    <location>
        <begin position="120"/>
        <end position="160"/>
    </location>
</feature>
<evidence type="ECO:0000256" key="2">
    <source>
        <dbReference type="SAM" id="Phobius"/>
    </source>
</evidence>
<dbReference type="AlphaFoldDB" id="A0A162KLA5"/>
<feature type="compositionally biased region" description="Basic and acidic residues" evidence="1">
    <location>
        <begin position="67"/>
        <end position="83"/>
    </location>
</feature>
<keyword evidence="2" id="KW-0472">Membrane</keyword>
<accession>A0A162KLA5</accession>
<feature type="compositionally biased region" description="Low complexity" evidence="1">
    <location>
        <begin position="84"/>
        <end position="94"/>
    </location>
</feature>
<feature type="transmembrane region" description="Helical" evidence="2">
    <location>
        <begin position="26"/>
        <end position="46"/>
    </location>
</feature>
<organism evidence="3 4">
    <name type="scientific">Tistrella mobilis</name>
    <dbReference type="NCBI Taxonomy" id="171437"/>
    <lineage>
        <taxon>Bacteria</taxon>
        <taxon>Pseudomonadati</taxon>
        <taxon>Pseudomonadota</taxon>
        <taxon>Alphaproteobacteria</taxon>
        <taxon>Geminicoccales</taxon>
        <taxon>Geminicoccaceae</taxon>
        <taxon>Tistrella</taxon>
    </lineage>
</organism>
<evidence type="ECO:0000313" key="4">
    <source>
        <dbReference type="Proteomes" id="UP000075787"/>
    </source>
</evidence>
<feature type="compositionally biased region" description="Basic and acidic residues" evidence="1">
    <location>
        <begin position="145"/>
        <end position="160"/>
    </location>
</feature>
<feature type="region of interest" description="Disordered" evidence="1">
    <location>
        <begin position="50"/>
        <end position="106"/>
    </location>
</feature>
<sequence length="160" mass="16595">MSAPDAKATGAASPVETRPDPIKRGLIAIAGICGFVVVAVVVKMLAAPASTSPAAPVVTAAPAPAPDPRDAFLRQIEEAERHQPPAAAKAASAPDQTLPLSPAEQAAMDLLRRPMVVKSTEISRRRPAETEAPAGQAAVSALRAQLDRLKGQDDRKEDGR</sequence>
<reference evidence="3 4" key="1">
    <citation type="submission" date="2015-12" db="EMBL/GenBank/DDBJ databases">
        <title>Genome sequence of Tistrella mobilis MCCC 1A02139.</title>
        <authorList>
            <person name="Lu L."/>
            <person name="Lai Q."/>
            <person name="Shao Z."/>
            <person name="Qian P."/>
        </authorList>
    </citation>
    <scope>NUCLEOTIDE SEQUENCE [LARGE SCALE GENOMIC DNA]</scope>
    <source>
        <strain evidence="3 4">MCCC 1A02139</strain>
    </source>
</reference>
<dbReference type="EMBL" id="LPZR01000171">
    <property type="protein sequence ID" value="KYO51544.1"/>
    <property type="molecule type" value="Genomic_DNA"/>
</dbReference>
<evidence type="ECO:0000313" key="3">
    <source>
        <dbReference type="EMBL" id="KYO51544.1"/>
    </source>
</evidence>
<dbReference type="GeneID" id="97239835"/>
<gene>
    <name evidence="3" type="ORF">AUP44_08475</name>
</gene>
<dbReference type="RefSeq" id="WP_062765990.1">
    <property type="nucleotide sequence ID" value="NZ_CP121044.1"/>
</dbReference>
<keyword evidence="2" id="KW-1133">Transmembrane helix</keyword>
<evidence type="ECO:0000256" key="1">
    <source>
        <dbReference type="SAM" id="MobiDB-lite"/>
    </source>
</evidence>
<dbReference type="Proteomes" id="UP000075787">
    <property type="component" value="Unassembled WGS sequence"/>
</dbReference>
<proteinExistence type="predicted"/>
<feature type="compositionally biased region" description="Low complexity" evidence="1">
    <location>
        <begin position="50"/>
        <end position="62"/>
    </location>
</feature>
<protein>
    <submittedName>
        <fullName evidence="3">Uncharacterized protein</fullName>
    </submittedName>
</protein>
<keyword evidence="2" id="KW-0812">Transmembrane</keyword>
<comment type="caution">
    <text evidence="3">The sequence shown here is derived from an EMBL/GenBank/DDBJ whole genome shotgun (WGS) entry which is preliminary data.</text>
</comment>